<evidence type="ECO:0000259" key="5">
    <source>
        <dbReference type="PROSITE" id="PS50010"/>
    </source>
</evidence>
<dbReference type="SMART" id="SM00233">
    <property type="entry name" value="PH"/>
    <property type="match status" value="1"/>
</dbReference>
<feature type="compositionally biased region" description="Basic and acidic residues" evidence="3">
    <location>
        <begin position="607"/>
        <end position="617"/>
    </location>
</feature>
<organism evidence="6 7">
    <name type="scientific">Crassostrea virginica</name>
    <name type="common">Eastern oyster</name>
    <dbReference type="NCBI Taxonomy" id="6565"/>
    <lineage>
        <taxon>Eukaryota</taxon>
        <taxon>Metazoa</taxon>
        <taxon>Spiralia</taxon>
        <taxon>Lophotrochozoa</taxon>
        <taxon>Mollusca</taxon>
        <taxon>Bivalvia</taxon>
        <taxon>Autobranchia</taxon>
        <taxon>Pteriomorphia</taxon>
        <taxon>Ostreida</taxon>
        <taxon>Ostreoidea</taxon>
        <taxon>Ostreidae</taxon>
        <taxon>Crassostrea</taxon>
    </lineage>
</organism>
<evidence type="ECO:0000256" key="2">
    <source>
        <dbReference type="ARBA" id="ARBA00022490"/>
    </source>
</evidence>
<dbReference type="Pfam" id="PF00621">
    <property type="entry name" value="RhoGEF"/>
    <property type="match status" value="1"/>
</dbReference>
<dbReference type="GO" id="GO:0005085">
    <property type="term" value="F:guanyl-nucleotide exchange factor activity"/>
    <property type="evidence" value="ECO:0007669"/>
    <property type="project" value="InterPro"/>
</dbReference>
<dbReference type="PROSITE" id="PS50003">
    <property type="entry name" value="PH_DOMAIN"/>
    <property type="match status" value="1"/>
</dbReference>
<dbReference type="InterPro" id="IPR051480">
    <property type="entry name" value="Endocytic_GEF_Adapter"/>
</dbReference>
<dbReference type="PANTHER" id="PTHR46006">
    <property type="entry name" value="RHO GUANINE NUCLEOTIDE EXCHANGE FACTOR AT 64C, ISOFORM A"/>
    <property type="match status" value="1"/>
</dbReference>
<feature type="domain" description="DH" evidence="5">
    <location>
        <begin position="146"/>
        <end position="328"/>
    </location>
</feature>
<dbReference type="Gene3D" id="2.30.29.30">
    <property type="entry name" value="Pleckstrin-homology domain (PH domain)/Phosphotyrosine-binding domain (PTB)"/>
    <property type="match status" value="1"/>
</dbReference>
<dbReference type="CDD" id="cd00160">
    <property type="entry name" value="RhoGEF"/>
    <property type="match status" value="1"/>
</dbReference>
<dbReference type="PROSITE" id="PS50010">
    <property type="entry name" value="DH_2"/>
    <property type="match status" value="1"/>
</dbReference>
<protein>
    <submittedName>
        <fullName evidence="7">Rho guanine nucleotide exchange factor 3-like isoform X1</fullName>
    </submittedName>
</protein>
<keyword evidence="6" id="KW-1185">Reference proteome</keyword>
<dbReference type="InterPro" id="IPR035899">
    <property type="entry name" value="DBL_dom_sf"/>
</dbReference>
<reference evidence="7" key="1">
    <citation type="submission" date="2025-08" db="UniProtKB">
        <authorList>
            <consortium name="RefSeq"/>
        </authorList>
    </citation>
    <scope>IDENTIFICATION</scope>
    <source>
        <tissue evidence="7">Whole sample</tissue>
    </source>
</reference>
<dbReference type="SUPFAM" id="SSF50729">
    <property type="entry name" value="PH domain-like"/>
    <property type="match status" value="1"/>
</dbReference>
<evidence type="ECO:0000256" key="3">
    <source>
        <dbReference type="SAM" id="MobiDB-lite"/>
    </source>
</evidence>
<dbReference type="GO" id="GO:0035025">
    <property type="term" value="P:positive regulation of Rho protein signal transduction"/>
    <property type="evidence" value="ECO:0007669"/>
    <property type="project" value="TreeGrafter"/>
</dbReference>
<evidence type="ECO:0000313" key="6">
    <source>
        <dbReference type="Proteomes" id="UP000694844"/>
    </source>
</evidence>
<evidence type="ECO:0000259" key="4">
    <source>
        <dbReference type="PROSITE" id="PS50003"/>
    </source>
</evidence>
<dbReference type="InterPro" id="IPR055251">
    <property type="entry name" value="SOS1_NGEF_PH"/>
</dbReference>
<dbReference type="SMART" id="SM00325">
    <property type="entry name" value="RhoGEF"/>
    <property type="match status" value="1"/>
</dbReference>
<evidence type="ECO:0000313" key="7">
    <source>
        <dbReference type="RefSeq" id="XP_022299768.1"/>
    </source>
</evidence>
<feature type="compositionally biased region" description="Polar residues" evidence="3">
    <location>
        <begin position="494"/>
        <end position="504"/>
    </location>
</feature>
<gene>
    <name evidence="7" type="primary">LOC111108282</name>
</gene>
<accession>A0A8B8B9D7</accession>
<dbReference type="GeneID" id="111108282"/>
<dbReference type="Proteomes" id="UP000694844">
    <property type="component" value="Chromosome 8"/>
</dbReference>
<feature type="region of interest" description="Disordered" evidence="3">
    <location>
        <begin position="482"/>
        <end position="617"/>
    </location>
</feature>
<sequence length="617" mass="69511">MPSAEDENVFRLPEVKDEKKSRRHSIIGIGFDIPLLGKRKRKQTDEDSISIQSYDANKSKKKIRKSMLRVSSIANLLSPSKSIKQEKEFQRSISFKVPPSPVAKHNVTPYKAPQPSPAKRRLSRTWSEMMSTEGHIPLQLTHRDIKRQEAIYELYQGENDLVEDLTIVKKTYRDSMQKLQLMTEWELEQIFGPVDQLIPIHEELASGLQNQRLPDGTTRDIGALLVDWVQKLKDYVPFCANQVFGKAMLDEKKNDPAVDDFLQRCQDSPFSRKLDLWTLLDGARGKFIKYPLLLKAIHKYTCDTDEDKEYLQEAIKIVEKIISEADHKTGEAKCKYFAGRISFLYEEEKCESLENSTMLVCNGSLKNNKGSKLHIFLFNKVLVVTRLVNHNGHQGYQVYRQPIPVEDLVVEDLKDGEVKVGSFRSAFGSGQTAKNVLRVGFVDGVKGQSHTLIAADQHDKRQWLQCLNSILSTVKKRVPANHEQHLGLRPDPVGQSSESETELQPFQEADLQSLSEEESESLSSDGSPGETSRKSMRKSAGKENVKLTRKDSLTSLSSIASSLRSSASSIRNSHSSLRSSSSSLKSSTSSLKSKKSSSSLRKSLRKSKTDLKAGTKK</sequence>
<dbReference type="InterPro" id="IPR001849">
    <property type="entry name" value="PH_domain"/>
</dbReference>
<dbReference type="GO" id="GO:0005737">
    <property type="term" value="C:cytoplasm"/>
    <property type="evidence" value="ECO:0007669"/>
    <property type="project" value="UniProtKB-SubCell"/>
</dbReference>
<keyword evidence="2" id="KW-0963">Cytoplasm</keyword>
<comment type="subcellular location">
    <subcellularLocation>
        <location evidence="1">Cytoplasm</location>
    </subcellularLocation>
</comment>
<name>A0A8B8B9D7_CRAVI</name>
<dbReference type="PANTHER" id="PTHR46006:SF8">
    <property type="entry name" value="DH DOMAIN-CONTAINING PROTEIN"/>
    <property type="match status" value="1"/>
</dbReference>
<dbReference type="SUPFAM" id="SSF48065">
    <property type="entry name" value="DBL homology domain (DH-domain)"/>
    <property type="match status" value="1"/>
</dbReference>
<proteinExistence type="predicted"/>
<dbReference type="RefSeq" id="XP_022299768.1">
    <property type="nucleotide sequence ID" value="XM_022444060.1"/>
</dbReference>
<dbReference type="InterPro" id="IPR011993">
    <property type="entry name" value="PH-like_dom_sf"/>
</dbReference>
<evidence type="ECO:0000256" key="1">
    <source>
        <dbReference type="ARBA" id="ARBA00004496"/>
    </source>
</evidence>
<feature type="domain" description="PH" evidence="4">
    <location>
        <begin position="358"/>
        <end position="472"/>
    </location>
</feature>
<feature type="compositionally biased region" description="Basic and acidic residues" evidence="3">
    <location>
        <begin position="540"/>
        <end position="552"/>
    </location>
</feature>
<dbReference type="Gene3D" id="1.20.900.10">
    <property type="entry name" value="Dbl homology (DH) domain"/>
    <property type="match status" value="1"/>
</dbReference>
<feature type="compositionally biased region" description="Low complexity" evidence="3">
    <location>
        <begin position="553"/>
        <end position="601"/>
    </location>
</feature>
<dbReference type="OrthoDB" id="1716625at2759"/>
<dbReference type="AlphaFoldDB" id="A0A8B8B9D7"/>
<dbReference type="InterPro" id="IPR000219">
    <property type="entry name" value="DH_dom"/>
</dbReference>
<dbReference type="KEGG" id="cvn:111108282"/>
<dbReference type="Pfam" id="PF22697">
    <property type="entry name" value="SOS1_NGEF_PH"/>
    <property type="match status" value="1"/>
</dbReference>